<gene>
    <name evidence="4" type="ordered locus">ASA_3949</name>
</gene>
<dbReference type="eggNOG" id="COG2199">
    <property type="taxonomic scope" value="Bacteria"/>
</dbReference>
<dbReference type="Gene3D" id="3.20.20.450">
    <property type="entry name" value="EAL domain"/>
    <property type="match status" value="1"/>
</dbReference>
<dbReference type="InterPro" id="IPR029787">
    <property type="entry name" value="Nucleotide_cyclase"/>
</dbReference>
<dbReference type="SUPFAM" id="SSF55073">
    <property type="entry name" value="Nucleotide cyclase"/>
    <property type="match status" value="1"/>
</dbReference>
<evidence type="ECO:0000259" key="3">
    <source>
        <dbReference type="PROSITE" id="PS50887"/>
    </source>
</evidence>
<dbReference type="PANTHER" id="PTHR33121">
    <property type="entry name" value="CYCLIC DI-GMP PHOSPHODIESTERASE PDEF"/>
    <property type="match status" value="1"/>
</dbReference>
<dbReference type="InterPro" id="IPR050706">
    <property type="entry name" value="Cyclic-di-GMP_PDE-like"/>
</dbReference>
<dbReference type="Gene3D" id="3.30.70.270">
    <property type="match status" value="1"/>
</dbReference>
<dbReference type="PANTHER" id="PTHR33121:SF32">
    <property type="entry name" value="RNASE E SPECIFICITY FACTOR CSRD"/>
    <property type="match status" value="1"/>
</dbReference>
<dbReference type="InterPro" id="IPR001633">
    <property type="entry name" value="EAL_dom"/>
</dbReference>
<dbReference type="InterPro" id="IPR033423">
    <property type="entry name" value="GAPES4"/>
</dbReference>
<dbReference type="Pfam" id="PF17157">
    <property type="entry name" value="GAPES4"/>
    <property type="match status" value="1"/>
</dbReference>
<dbReference type="AlphaFoldDB" id="A4SSM9"/>
<dbReference type="Pfam" id="PF00563">
    <property type="entry name" value="EAL"/>
    <property type="match status" value="1"/>
</dbReference>
<name>A4SSM9_AERS4</name>
<feature type="domain" description="EAL" evidence="2">
    <location>
        <begin position="407"/>
        <end position="655"/>
    </location>
</feature>
<dbReference type="GO" id="GO:0016539">
    <property type="term" value="P:intein-mediated protein splicing"/>
    <property type="evidence" value="ECO:0007669"/>
    <property type="project" value="InterPro"/>
</dbReference>
<dbReference type="InterPro" id="IPR006141">
    <property type="entry name" value="Intein_N"/>
</dbReference>
<dbReference type="NCBIfam" id="TIGR00254">
    <property type="entry name" value="GGDEF"/>
    <property type="match status" value="1"/>
</dbReference>
<proteinExistence type="predicted"/>
<evidence type="ECO:0000313" key="4">
    <source>
        <dbReference type="EMBL" id="ABO91901.1"/>
    </source>
</evidence>
<dbReference type="SUPFAM" id="SSF141868">
    <property type="entry name" value="EAL domain-like"/>
    <property type="match status" value="1"/>
</dbReference>
<keyword evidence="1" id="KW-0472">Membrane</keyword>
<dbReference type="PROSITE" id="PS50887">
    <property type="entry name" value="GGDEF"/>
    <property type="match status" value="1"/>
</dbReference>
<feature type="transmembrane region" description="Helical" evidence="1">
    <location>
        <begin position="20"/>
        <end position="43"/>
    </location>
</feature>
<dbReference type="InterPro" id="IPR000160">
    <property type="entry name" value="GGDEF_dom"/>
</dbReference>
<dbReference type="CDD" id="cd01948">
    <property type="entry name" value="EAL"/>
    <property type="match status" value="1"/>
</dbReference>
<dbReference type="KEGG" id="asa:ASA_3949"/>
<dbReference type="PROSITE" id="PS50883">
    <property type="entry name" value="EAL"/>
    <property type="match status" value="1"/>
</dbReference>
<evidence type="ECO:0000256" key="1">
    <source>
        <dbReference type="SAM" id="Phobius"/>
    </source>
</evidence>
<dbReference type="InterPro" id="IPR035919">
    <property type="entry name" value="EAL_sf"/>
</dbReference>
<keyword evidence="1" id="KW-1133">Transmembrane helix</keyword>
<feature type="transmembrane region" description="Helical" evidence="1">
    <location>
        <begin position="143"/>
        <end position="164"/>
    </location>
</feature>
<organism evidence="4 5">
    <name type="scientific">Aeromonas salmonicida (strain A449)</name>
    <dbReference type="NCBI Taxonomy" id="382245"/>
    <lineage>
        <taxon>Bacteria</taxon>
        <taxon>Pseudomonadati</taxon>
        <taxon>Pseudomonadota</taxon>
        <taxon>Gammaproteobacteria</taxon>
        <taxon>Aeromonadales</taxon>
        <taxon>Aeromonadaceae</taxon>
        <taxon>Aeromonas</taxon>
    </lineage>
</organism>
<protein>
    <submittedName>
        <fullName evidence="4">GGDEF/EAL domain protein</fullName>
    </submittedName>
</protein>
<dbReference type="eggNOG" id="COG2200">
    <property type="taxonomic scope" value="Bacteria"/>
</dbReference>
<dbReference type="PROSITE" id="PS50817">
    <property type="entry name" value="INTEIN_N_TER"/>
    <property type="match status" value="1"/>
</dbReference>
<dbReference type="SMART" id="SM00267">
    <property type="entry name" value="GGDEF"/>
    <property type="match status" value="1"/>
</dbReference>
<feature type="domain" description="GGDEF" evidence="3">
    <location>
        <begin position="263"/>
        <end position="396"/>
    </location>
</feature>
<reference evidence="5" key="1">
    <citation type="journal article" date="2008" name="BMC Genomics">
        <title>The genome of Aeromonas salmonicida subsp. salmonicida A449: insights into the evolution of a fish pathogen.</title>
        <authorList>
            <person name="Reith M.E."/>
            <person name="Singh R.K."/>
            <person name="Curtis B."/>
            <person name="Boyd J.M."/>
            <person name="Bouevitch A."/>
            <person name="Kimball J."/>
            <person name="Munholland J."/>
            <person name="Murphy C."/>
            <person name="Sarty D."/>
            <person name="Williams J."/>
            <person name="Nash J.H."/>
            <person name="Johnson S.C."/>
            <person name="Brown L.L."/>
        </authorList>
    </citation>
    <scope>NUCLEOTIDE SEQUENCE [LARGE SCALE GENOMIC DNA]</scope>
    <source>
        <strain evidence="5">A449</strain>
    </source>
</reference>
<dbReference type="Pfam" id="PF00990">
    <property type="entry name" value="GGDEF"/>
    <property type="match status" value="1"/>
</dbReference>
<accession>A4SSM9</accession>
<dbReference type="InterPro" id="IPR043128">
    <property type="entry name" value="Rev_trsase/Diguanyl_cyclase"/>
</dbReference>
<dbReference type="STRING" id="29491.GCA_000820065_02694"/>
<keyword evidence="1" id="KW-0812">Transmembrane</keyword>
<dbReference type="SMART" id="SM00052">
    <property type="entry name" value="EAL"/>
    <property type="match status" value="1"/>
</dbReference>
<dbReference type="Proteomes" id="UP000000225">
    <property type="component" value="Chromosome"/>
</dbReference>
<dbReference type="HOGENOM" id="CLU_028330_0_0_6"/>
<dbReference type="EMBL" id="CP000644">
    <property type="protein sequence ID" value="ABO91901.1"/>
    <property type="molecule type" value="Genomic_DNA"/>
</dbReference>
<dbReference type="GO" id="GO:0071111">
    <property type="term" value="F:cyclic-guanylate-specific phosphodiesterase activity"/>
    <property type="evidence" value="ECO:0007669"/>
    <property type="project" value="InterPro"/>
</dbReference>
<evidence type="ECO:0000259" key="2">
    <source>
        <dbReference type="PROSITE" id="PS50883"/>
    </source>
</evidence>
<evidence type="ECO:0000313" key="5">
    <source>
        <dbReference type="Proteomes" id="UP000000225"/>
    </source>
</evidence>
<sequence length="655" mass="74355">MKPHGCCRAYGRHMKLTTQLVSFITLCVIASMAMVLLGGVFSFRELGMELQQKKVNSLVEVIDKQLEVADDHQVLTRWLPTLLRSAHVVELEIRQGKQRIYWFRDVQQQTDESLLIPYSQPISHQAGMQADFKLERPFKEFEYSMKAMSGISLGIFIVIFGLWYSIRWLRLQLRGAELLAERAQLILDNKLTKLAHDPAEEWPVSASQALDHLLAELADARKERSRFDNFIRSNAFVDKMTGIGNRLFFDNRLESAIMEASVMSGGVLLIDLAGLEELDPELSGRQSQELLMEASASIAAFVRKHNGALQARYAGQVFAVLLPNMSESEMVDGAGQLHKSLQRLHWPAAVNVETAVYLGAVCYQAQDSLLKVQEEAELALKSARLQGHTGWFLYEKQLDEEQSSKGTVRWRTLIGRRIEEHGIDFYVQPVQQERDQVVLQQDLLIRIHDEQGRALQAGVFMPMAEKAGLLLPLDRLVAEQTLRLLRHGSEQSCPISLTLCAQSLLHREFQRWLFFDLFQLPRSTNERLILQLSEAQVTRHYEALKRPLRALRMLGCQLAIDHAGQDVVSTQYIKEFEINFLKLHPSLVREIHTRQVNQMAVRSLVGGCANTRTRVIAVGVESGDEWKMLRHLGVHAGQGPWFAEPERLVMEPAGA</sequence>